<dbReference type="GO" id="GO:0005794">
    <property type="term" value="C:Golgi apparatus"/>
    <property type="evidence" value="ECO:0007669"/>
    <property type="project" value="TreeGrafter"/>
</dbReference>
<evidence type="ECO:0000313" key="12">
    <source>
        <dbReference type="Proteomes" id="UP000075880"/>
    </source>
</evidence>
<evidence type="ECO:0000256" key="6">
    <source>
        <dbReference type="ARBA" id="ARBA00023136"/>
    </source>
</evidence>
<dbReference type="Gene3D" id="3.90.550.10">
    <property type="entry name" value="Spore Coat Polysaccharide Biosynthesis Protein SpsA, Chain A"/>
    <property type="match status" value="1"/>
</dbReference>
<dbReference type="GO" id="GO:0004653">
    <property type="term" value="F:polypeptide N-acetylgalactosaminyltransferase activity"/>
    <property type="evidence" value="ECO:0007669"/>
    <property type="project" value="TreeGrafter"/>
</dbReference>
<dbReference type="Proteomes" id="UP000075880">
    <property type="component" value="Unassembled WGS sequence"/>
</dbReference>
<dbReference type="Pfam" id="PF00535">
    <property type="entry name" value="Glycos_transf_2"/>
    <property type="match status" value="1"/>
</dbReference>
<comment type="similarity">
    <text evidence="2">Belongs to the glycosyltransferase 2 family. GalNAc-T subfamily.</text>
</comment>
<keyword evidence="5 9" id="KW-1133">Transmembrane helix</keyword>
<feature type="transmembrane region" description="Helical" evidence="9">
    <location>
        <begin position="23"/>
        <end position="41"/>
    </location>
</feature>
<sequence>MALDIQNRMLCNCLRFSFLPRRIIFTTLCAVVLLIHYNFFICENIPPRIQEGYGSERTRSYPPGDMGVPVLFNKTNPTIAAAVKGSLHRYGLNEYASDLVSVRRRLPDLRDPWCREPNRLLPVLPATSVVIVFHNEAWSVLVRSVHSVLDRTPAHLLHEIILVDDCSHFPYLKTQLDEYFQAYPKVKIHRLKERLGLIRARMIGAKSASSDFLTFLDAHVECTKGWLEPLLDLVARNSTTIALPTIDRIDEIDLHFKTNVTLLLAGSFEWDLNFGWCERKMLHQRYAHPSEPFDTPAMAGGLFTIHRAFFERLGWYDEGMKIYGMENIELSLKGWMCGGRLLTVPCSRVGHIQKSAHPYLYNISMDVALYNSVRLAEVWMDEYHQVVLDVNGVRRYTEDLFGPIGERKRARVRAKCKPFRYYLERAFPELKPPAIMSLNS</sequence>
<evidence type="ECO:0000256" key="7">
    <source>
        <dbReference type="ARBA" id="ARBA00023157"/>
    </source>
</evidence>
<evidence type="ECO:0000259" key="10">
    <source>
        <dbReference type="Pfam" id="PF00535"/>
    </source>
</evidence>
<keyword evidence="6 9" id="KW-0472">Membrane</keyword>
<name>A0AAG5DKY1_ANOAO</name>
<dbReference type="CDD" id="cd02510">
    <property type="entry name" value="pp-GalNAc-T"/>
    <property type="match status" value="1"/>
</dbReference>
<protein>
    <recommendedName>
        <fullName evidence="10">Glycosyltransferase 2-like domain-containing protein</fullName>
    </recommendedName>
</protein>
<keyword evidence="4" id="KW-0735">Signal-anchor</keyword>
<evidence type="ECO:0000256" key="2">
    <source>
        <dbReference type="ARBA" id="ARBA00005680"/>
    </source>
</evidence>
<accession>A0AAG5DKY1</accession>
<organism evidence="11 12">
    <name type="scientific">Anopheles atroparvus</name>
    <name type="common">European mosquito</name>
    <dbReference type="NCBI Taxonomy" id="41427"/>
    <lineage>
        <taxon>Eukaryota</taxon>
        <taxon>Metazoa</taxon>
        <taxon>Ecdysozoa</taxon>
        <taxon>Arthropoda</taxon>
        <taxon>Hexapoda</taxon>
        <taxon>Insecta</taxon>
        <taxon>Pterygota</taxon>
        <taxon>Neoptera</taxon>
        <taxon>Endopterygota</taxon>
        <taxon>Diptera</taxon>
        <taxon>Nematocera</taxon>
        <taxon>Culicoidea</taxon>
        <taxon>Culicidae</taxon>
        <taxon>Anophelinae</taxon>
        <taxon>Anopheles</taxon>
    </lineage>
</organism>
<dbReference type="EnsemblMetazoa" id="ENSAATROPT012622">
    <property type="protein sequence ID" value="ENSAATROPP011459"/>
    <property type="gene ID" value="ENSAATROPG010270"/>
</dbReference>
<dbReference type="GO" id="GO:0016020">
    <property type="term" value="C:membrane"/>
    <property type="evidence" value="ECO:0007669"/>
    <property type="project" value="UniProtKB-SubCell"/>
</dbReference>
<feature type="domain" description="Glycosyltransferase 2-like" evidence="10">
    <location>
        <begin position="128"/>
        <end position="309"/>
    </location>
</feature>
<keyword evidence="12" id="KW-1185">Reference proteome</keyword>
<comment type="subcellular location">
    <subcellularLocation>
        <location evidence="8">Endomembrane system</location>
        <topology evidence="8">Single-pass membrane protein</topology>
    </subcellularLocation>
    <subcellularLocation>
        <location evidence="1">Membrane</location>
        <topology evidence="1">Single-pass type II membrane protein</topology>
    </subcellularLocation>
</comment>
<evidence type="ECO:0000256" key="8">
    <source>
        <dbReference type="ARBA" id="ARBA00037847"/>
    </source>
</evidence>
<evidence type="ECO:0000256" key="5">
    <source>
        <dbReference type="ARBA" id="ARBA00022989"/>
    </source>
</evidence>
<dbReference type="GO" id="GO:0006493">
    <property type="term" value="P:protein O-linked glycosylation"/>
    <property type="evidence" value="ECO:0007669"/>
    <property type="project" value="TreeGrafter"/>
</dbReference>
<evidence type="ECO:0000256" key="1">
    <source>
        <dbReference type="ARBA" id="ARBA00004606"/>
    </source>
</evidence>
<dbReference type="PANTHER" id="PTHR11675:SF131">
    <property type="entry name" value="POLYPEPTIDE N-ACETYLGALACTOSAMINYLTRANSFERASE 9-RELATED"/>
    <property type="match status" value="1"/>
</dbReference>
<dbReference type="InterPro" id="IPR029044">
    <property type="entry name" value="Nucleotide-diphossugar_trans"/>
</dbReference>
<dbReference type="SUPFAM" id="SSF53448">
    <property type="entry name" value="Nucleotide-diphospho-sugar transferases"/>
    <property type="match status" value="1"/>
</dbReference>
<evidence type="ECO:0000313" key="11">
    <source>
        <dbReference type="EnsemblMetazoa" id="ENSAATROPP011459"/>
    </source>
</evidence>
<reference evidence="11" key="1">
    <citation type="submission" date="2024-04" db="UniProtKB">
        <authorList>
            <consortium name="EnsemblMetazoa"/>
        </authorList>
    </citation>
    <scope>IDENTIFICATION</scope>
    <source>
        <strain evidence="11">EBRO</strain>
    </source>
</reference>
<proteinExistence type="inferred from homology"/>
<dbReference type="AlphaFoldDB" id="A0AAG5DKY1"/>
<keyword evidence="3 9" id="KW-0812">Transmembrane</keyword>
<dbReference type="InterPro" id="IPR045885">
    <property type="entry name" value="GalNAc-T"/>
</dbReference>
<evidence type="ECO:0000256" key="9">
    <source>
        <dbReference type="SAM" id="Phobius"/>
    </source>
</evidence>
<dbReference type="PANTHER" id="PTHR11675">
    <property type="entry name" value="N-ACETYLGALACTOSAMINYLTRANSFERASE"/>
    <property type="match status" value="1"/>
</dbReference>
<evidence type="ECO:0000256" key="4">
    <source>
        <dbReference type="ARBA" id="ARBA00022968"/>
    </source>
</evidence>
<evidence type="ECO:0000256" key="3">
    <source>
        <dbReference type="ARBA" id="ARBA00022692"/>
    </source>
</evidence>
<keyword evidence="7" id="KW-1015">Disulfide bond</keyword>
<dbReference type="InterPro" id="IPR001173">
    <property type="entry name" value="Glyco_trans_2-like"/>
</dbReference>